<accession>A0A426ZCS9</accession>
<dbReference type="GO" id="GO:0005737">
    <property type="term" value="C:cytoplasm"/>
    <property type="evidence" value="ECO:0007669"/>
    <property type="project" value="TreeGrafter"/>
</dbReference>
<dbReference type="PANTHER" id="PTHR11071">
    <property type="entry name" value="PEPTIDYL-PROLYL CIS-TRANS ISOMERASE"/>
    <property type="match status" value="1"/>
</dbReference>
<comment type="caution">
    <text evidence="6">The sequence shown here is derived from an EMBL/GenBank/DDBJ whole genome shotgun (WGS) entry which is preliminary data.</text>
</comment>
<dbReference type="GO" id="GO:0016018">
    <property type="term" value="F:cyclosporin A binding"/>
    <property type="evidence" value="ECO:0007669"/>
    <property type="project" value="TreeGrafter"/>
</dbReference>
<evidence type="ECO:0000256" key="1">
    <source>
        <dbReference type="ARBA" id="ARBA00007365"/>
    </source>
</evidence>
<dbReference type="GO" id="GO:0006457">
    <property type="term" value="P:protein folding"/>
    <property type="evidence" value="ECO:0007669"/>
    <property type="project" value="InterPro"/>
</dbReference>
<comment type="similarity">
    <text evidence="1">Belongs to the cyclophilin-type PPIase family.</text>
</comment>
<dbReference type="AlphaFoldDB" id="A0A426ZCS9"/>
<sequence length="190" mass="21054">MSVYAGVAPIFTLPFGFLFQYDFFSKGESFVVSTLSLLAYVSIVCKEVSSVLRVETSWVFNLLWTLDELWFTGEIGFGPMTRKPLHYKGSIFHRIIKGFMAQGGDFSRHNGTGGESIYGGKFAGALKHVVFGKLILGQETLRDMENVDVDGDRPVVPVKIVNCGELNESVAALHENGIISDRAFCFFTSF</sequence>
<dbReference type="PROSITE" id="PS00170">
    <property type="entry name" value="CSA_PPIASE_1"/>
    <property type="match status" value="1"/>
</dbReference>
<dbReference type="InterPro" id="IPR002130">
    <property type="entry name" value="Cyclophilin-type_PPIase_dom"/>
</dbReference>
<evidence type="ECO:0000313" key="6">
    <source>
        <dbReference type="EMBL" id="RRT61805.1"/>
    </source>
</evidence>
<keyword evidence="3" id="KW-0697">Rotamase</keyword>
<gene>
    <name evidence="6" type="ORF">B296_00012096</name>
</gene>
<evidence type="ECO:0000256" key="2">
    <source>
        <dbReference type="ARBA" id="ARBA00013194"/>
    </source>
</evidence>
<reference evidence="6 7" key="1">
    <citation type="journal article" date="2014" name="Agronomy (Basel)">
        <title>A Draft Genome Sequence for Ensete ventricosum, the Drought-Tolerant Tree Against Hunger.</title>
        <authorList>
            <person name="Harrison J."/>
            <person name="Moore K.A."/>
            <person name="Paszkiewicz K."/>
            <person name="Jones T."/>
            <person name="Grant M."/>
            <person name="Ambacheew D."/>
            <person name="Muzemil S."/>
            <person name="Studholme D.J."/>
        </authorList>
    </citation>
    <scope>NUCLEOTIDE SEQUENCE [LARGE SCALE GENOMIC DNA]</scope>
</reference>
<organism evidence="6 7">
    <name type="scientific">Ensete ventricosum</name>
    <name type="common">Abyssinian banana</name>
    <name type="synonym">Musa ensete</name>
    <dbReference type="NCBI Taxonomy" id="4639"/>
    <lineage>
        <taxon>Eukaryota</taxon>
        <taxon>Viridiplantae</taxon>
        <taxon>Streptophyta</taxon>
        <taxon>Embryophyta</taxon>
        <taxon>Tracheophyta</taxon>
        <taxon>Spermatophyta</taxon>
        <taxon>Magnoliopsida</taxon>
        <taxon>Liliopsida</taxon>
        <taxon>Zingiberales</taxon>
        <taxon>Musaceae</taxon>
        <taxon>Ensete</taxon>
    </lineage>
</organism>
<dbReference type="PANTHER" id="PTHR11071:SF561">
    <property type="entry name" value="PEPTIDYL-PROLYL CIS-TRANS ISOMERASE D-RELATED"/>
    <property type="match status" value="1"/>
</dbReference>
<dbReference type="Proteomes" id="UP000287651">
    <property type="component" value="Unassembled WGS sequence"/>
</dbReference>
<evidence type="ECO:0000313" key="7">
    <source>
        <dbReference type="Proteomes" id="UP000287651"/>
    </source>
</evidence>
<dbReference type="SUPFAM" id="SSF50891">
    <property type="entry name" value="Cyclophilin-like"/>
    <property type="match status" value="1"/>
</dbReference>
<evidence type="ECO:0000256" key="4">
    <source>
        <dbReference type="ARBA" id="ARBA00023235"/>
    </source>
</evidence>
<dbReference type="PROSITE" id="PS50072">
    <property type="entry name" value="CSA_PPIASE_2"/>
    <property type="match status" value="1"/>
</dbReference>
<dbReference type="GO" id="GO:0003755">
    <property type="term" value="F:peptidyl-prolyl cis-trans isomerase activity"/>
    <property type="evidence" value="ECO:0007669"/>
    <property type="project" value="UniProtKB-KW"/>
</dbReference>
<protein>
    <recommendedName>
        <fullName evidence="2">peptidylprolyl isomerase</fullName>
        <ecNumber evidence="2">5.2.1.8</ecNumber>
    </recommendedName>
</protein>
<evidence type="ECO:0000259" key="5">
    <source>
        <dbReference type="PROSITE" id="PS50072"/>
    </source>
</evidence>
<dbReference type="EC" id="5.2.1.8" evidence="2"/>
<proteinExistence type="inferred from homology"/>
<feature type="domain" description="PPIase cyclophilin-type" evidence="5">
    <location>
        <begin position="72"/>
        <end position="165"/>
    </location>
</feature>
<dbReference type="EMBL" id="AMZH03007240">
    <property type="protein sequence ID" value="RRT61805.1"/>
    <property type="molecule type" value="Genomic_DNA"/>
</dbReference>
<keyword evidence="4" id="KW-0413">Isomerase</keyword>
<dbReference type="InterPro" id="IPR020892">
    <property type="entry name" value="Cyclophilin-type_PPIase_CS"/>
</dbReference>
<dbReference type="InterPro" id="IPR029000">
    <property type="entry name" value="Cyclophilin-like_dom_sf"/>
</dbReference>
<dbReference type="Pfam" id="PF00160">
    <property type="entry name" value="Pro_isomerase"/>
    <property type="match status" value="2"/>
</dbReference>
<evidence type="ECO:0000256" key="3">
    <source>
        <dbReference type="ARBA" id="ARBA00023110"/>
    </source>
</evidence>
<dbReference type="Gene3D" id="2.40.100.10">
    <property type="entry name" value="Cyclophilin-like"/>
    <property type="match status" value="2"/>
</dbReference>
<name>A0A426ZCS9_ENSVE</name>